<organism evidence="2 3">
    <name type="scientific">Cellulomonas chengniuliangii</name>
    <dbReference type="NCBI Taxonomy" id="2968084"/>
    <lineage>
        <taxon>Bacteria</taxon>
        <taxon>Bacillati</taxon>
        <taxon>Actinomycetota</taxon>
        <taxon>Actinomycetes</taxon>
        <taxon>Micrococcales</taxon>
        <taxon>Cellulomonadaceae</taxon>
        <taxon>Cellulomonas</taxon>
    </lineage>
</organism>
<dbReference type="InterPro" id="IPR000073">
    <property type="entry name" value="AB_hydrolase_1"/>
</dbReference>
<dbReference type="PANTHER" id="PTHR37017:SF11">
    <property type="entry name" value="ESTERASE_LIPASE_THIOESTERASE DOMAIN-CONTAINING PROTEIN"/>
    <property type="match status" value="1"/>
</dbReference>
<dbReference type="SUPFAM" id="SSF53474">
    <property type="entry name" value="alpha/beta-Hydrolases"/>
    <property type="match status" value="1"/>
</dbReference>
<evidence type="ECO:0000313" key="2">
    <source>
        <dbReference type="EMBL" id="UUI74582.1"/>
    </source>
</evidence>
<dbReference type="Gene3D" id="3.40.50.1820">
    <property type="entry name" value="alpha/beta hydrolase"/>
    <property type="match status" value="1"/>
</dbReference>
<keyword evidence="3" id="KW-1185">Reference proteome</keyword>
<dbReference type="InterPro" id="IPR052897">
    <property type="entry name" value="Sec-Metab_Biosynth_Hydrolase"/>
</dbReference>
<gene>
    <name evidence="2" type="ORF">NP064_12360</name>
</gene>
<dbReference type="InterPro" id="IPR029058">
    <property type="entry name" value="AB_hydrolase_fold"/>
</dbReference>
<protein>
    <submittedName>
        <fullName evidence="2">Alpha/beta hydrolase</fullName>
    </submittedName>
</protein>
<reference evidence="2 3" key="1">
    <citation type="submission" date="2022-07" db="EMBL/GenBank/DDBJ databases">
        <title>Novel species in genus cellulomonas.</title>
        <authorList>
            <person name="Ye L."/>
        </authorList>
    </citation>
    <scope>NUCLEOTIDE SEQUENCE [LARGE SCALE GENOMIC DNA]</scope>
    <source>
        <strain evidence="3">zg-Y338</strain>
    </source>
</reference>
<proteinExistence type="predicted"/>
<keyword evidence="2" id="KW-0378">Hydrolase</keyword>
<accession>A0ABY5KVN2</accession>
<evidence type="ECO:0000313" key="3">
    <source>
        <dbReference type="Proteomes" id="UP001316189"/>
    </source>
</evidence>
<dbReference type="PANTHER" id="PTHR37017">
    <property type="entry name" value="AB HYDROLASE-1 DOMAIN-CONTAINING PROTEIN-RELATED"/>
    <property type="match status" value="1"/>
</dbReference>
<name>A0ABY5KVN2_9CELL</name>
<dbReference type="EMBL" id="CP101988">
    <property type="protein sequence ID" value="UUI74582.1"/>
    <property type="molecule type" value="Genomic_DNA"/>
</dbReference>
<dbReference type="Proteomes" id="UP001316189">
    <property type="component" value="Chromosome"/>
</dbReference>
<evidence type="ECO:0000259" key="1">
    <source>
        <dbReference type="Pfam" id="PF12697"/>
    </source>
</evidence>
<feature type="domain" description="AB hydrolase-1" evidence="1">
    <location>
        <begin position="6"/>
        <end position="225"/>
    </location>
</feature>
<dbReference type="RefSeq" id="WP_227570703.1">
    <property type="nucleotide sequence ID" value="NZ_CP101988.1"/>
</dbReference>
<sequence length="235" mass="24339">MPAPTVLLVHGAFADGSSWSRVIDRLQAEGVSAQALANPLRGLTHDGEYVANAAAQVEGPVVLVGHSYGGPVVTYAGGSAPNVTALVLVASFGVDYGVSALGSVAEFPESELNTALEPRAYPGSESPELYIRRDRFHSVFAADLPEEETALLAATQRPVALAGLNDVLEVEPAWKTIPVWFAVATQDHTIDPNSQRAAAARLGATTVEVEGSHAIALSQPDAVAALVLAAVRAQG</sequence>
<dbReference type="GO" id="GO:0016787">
    <property type="term" value="F:hydrolase activity"/>
    <property type="evidence" value="ECO:0007669"/>
    <property type="project" value="UniProtKB-KW"/>
</dbReference>
<dbReference type="Pfam" id="PF12697">
    <property type="entry name" value="Abhydrolase_6"/>
    <property type="match status" value="1"/>
</dbReference>